<evidence type="ECO:0000313" key="10">
    <source>
        <dbReference type="EMBL" id="WOD44918.1"/>
    </source>
</evidence>
<dbReference type="EMBL" id="CP136521">
    <property type="protein sequence ID" value="WOD44918.1"/>
    <property type="molecule type" value="Genomic_DNA"/>
</dbReference>
<reference evidence="11" key="1">
    <citation type="submission" date="2024-06" db="EMBL/GenBank/DDBJ databases">
        <title>Hwangdonia haimaensis gen. nov., sp. nov., a member of the family Flavobacteriaceae isolated from the haima cold seep.</title>
        <authorList>
            <person name="Li J."/>
        </authorList>
    </citation>
    <scope>NUCLEOTIDE SEQUENCE [LARGE SCALE GENOMIC DNA]</scope>
    <source>
        <strain evidence="11">SCSIO 19198</strain>
    </source>
</reference>
<evidence type="ECO:0000259" key="8">
    <source>
        <dbReference type="Pfam" id="PF02384"/>
    </source>
</evidence>
<evidence type="ECO:0000256" key="5">
    <source>
        <dbReference type="ARBA" id="ARBA00022691"/>
    </source>
</evidence>
<keyword evidence="11" id="KW-1185">Reference proteome</keyword>
<dbReference type="RefSeq" id="WP_316984576.1">
    <property type="nucleotide sequence ID" value="NZ_CP136521.1"/>
</dbReference>
<evidence type="ECO:0000256" key="3">
    <source>
        <dbReference type="ARBA" id="ARBA00022603"/>
    </source>
</evidence>
<keyword evidence="3 10" id="KW-0489">Methyltransferase</keyword>
<organism evidence="10 11">
    <name type="scientific">Hwangdonia lutea</name>
    <dbReference type="NCBI Taxonomy" id="3075823"/>
    <lineage>
        <taxon>Bacteria</taxon>
        <taxon>Pseudomonadati</taxon>
        <taxon>Bacteroidota</taxon>
        <taxon>Flavobacteriia</taxon>
        <taxon>Flavobacteriales</taxon>
        <taxon>Flavobacteriaceae</taxon>
        <taxon>Hwangdonia</taxon>
    </lineage>
</organism>
<dbReference type="EC" id="2.1.1.72" evidence="2"/>
<evidence type="ECO:0000259" key="9">
    <source>
        <dbReference type="Pfam" id="PF12161"/>
    </source>
</evidence>
<dbReference type="REBASE" id="766184">
    <property type="entry name" value="M.Hsp19198ORF6520P"/>
</dbReference>
<dbReference type="PRINTS" id="PR00507">
    <property type="entry name" value="N12N6MTFRASE"/>
</dbReference>
<dbReference type="InterPro" id="IPR002052">
    <property type="entry name" value="DNA_methylase_N6_adenine_CS"/>
</dbReference>
<evidence type="ECO:0000256" key="1">
    <source>
        <dbReference type="ARBA" id="ARBA00006594"/>
    </source>
</evidence>
<comment type="similarity">
    <text evidence="1">Belongs to the N(4)/N(6)-methyltransferase family.</text>
</comment>
<evidence type="ECO:0000313" key="11">
    <source>
        <dbReference type="Proteomes" id="UP001302486"/>
    </source>
</evidence>
<dbReference type="GO" id="GO:0009007">
    <property type="term" value="F:site-specific DNA-methyltransferase (adenine-specific) activity"/>
    <property type="evidence" value="ECO:0007669"/>
    <property type="project" value="UniProtKB-EC"/>
</dbReference>
<evidence type="ECO:0000256" key="2">
    <source>
        <dbReference type="ARBA" id="ARBA00011900"/>
    </source>
</evidence>
<dbReference type="Pfam" id="PF02384">
    <property type="entry name" value="N6_Mtase"/>
    <property type="match status" value="1"/>
</dbReference>
<dbReference type="Gene3D" id="3.40.50.150">
    <property type="entry name" value="Vaccinia Virus protein VP39"/>
    <property type="match status" value="1"/>
</dbReference>
<dbReference type="SUPFAM" id="SSF53335">
    <property type="entry name" value="S-adenosyl-L-methionine-dependent methyltransferases"/>
    <property type="match status" value="1"/>
</dbReference>
<name>A0AA97ES58_9FLAO</name>
<dbReference type="GO" id="GO:0032259">
    <property type="term" value="P:methylation"/>
    <property type="evidence" value="ECO:0007669"/>
    <property type="project" value="UniProtKB-KW"/>
</dbReference>
<accession>A0AA97ES58</accession>
<evidence type="ECO:0000256" key="4">
    <source>
        <dbReference type="ARBA" id="ARBA00022679"/>
    </source>
</evidence>
<evidence type="ECO:0000256" key="6">
    <source>
        <dbReference type="ARBA" id="ARBA00022747"/>
    </source>
</evidence>
<keyword evidence="4 10" id="KW-0808">Transferase</keyword>
<dbReference type="PROSITE" id="PS00092">
    <property type="entry name" value="N6_MTASE"/>
    <property type="match status" value="1"/>
</dbReference>
<dbReference type="Pfam" id="PF12161">
    <property type="entry name" value="HsdM_N"/>
    <property type="match status" value="1"/>
</dbReference>
<dbReference type="KEGG" id="hws:RNZ46_06520"/>
<dbReference type="InterPro" id="IPR038333">
    <property type="entry name" value="T1MK-like_N_sf"/>
</dbReference>
<dbReference type="Proteomes" id="UP001302486">
    <property type="component" value="Chromosome"/>
</dbReference>
<dbReference type="GO" id="GO:0008170">
    <property type="term" value="F:N-methyltransferase activity"/>
    <property type="evidence" value="ECO:0007669"/>
    <property type="project" value="InterPro"/>
</dbReference>
<dbReference type="GO" id="GO:0003677">
    <property type="term" value="F:DNA binding"/>
    <property type="evidence" value="ECO:0007669"/>
    <property type="project" value="InterPro"/>
</dbReference>
<keyword evidence="5" id="KW-0949">S-adenosyl-L-methionine</keyword>
<comment type="catalytic activity">
    <reaction evidence="7">
        <text>a 2'-deoxyadenosine in DNA + S-adenosyl-L-methionine = an N(6)-methyl-2'-deoxyadenosine in DNA + S-adenosyl-L-homocysteine + H(+)</text>
        <dbReference type="Rhea" id="RHEA:15197"/>
        <dbReference type="Rhea" id="RHEA-COMP:12418"/>
        <dbReference type="Rhea" id="RHEA-COMP:12419"/>
        <dbReference type="ChEBI" id="CHEBI:15378"/>
        <dbReference type="ChEBI" id="CHEBI:57856"/>
        <dbReference type="ChEBI" id="CHEBI:59789"/>
        <dbReference type="ChEBI" id="CHEBI:90615"/>
        <dbReference type="ChEBI" id="CHEBI:90616"/>
        <dbReference type="EC" id="2.1.1.72"/>
    </reaction>
</comment>
<proteinExistence type="inferred from homology"/>
<dbReference type="PANTHER" id="PTHR42933:SF3">
    <property type="entry name" value="TYPE I RESTRICTION ENZYME MJAVIII METHYLASE SUBUNIT"/>
    <property type="match status" value="1"/>
</dbReference>
<dbReference type="GO" id="GO:0009307">
    <property type="term" value="P:DNA restriction-modification system"/>
    <property type="evidence" value="ECO:0007669"/>
    <property type="project" value="UniProtKB-KW"/>
</dbReference>
<dbReference type="PANTHER" id="PTHR42933">
    <property type="entry name" value="SLR6095 PROTEIN"/>
    <property type="match status" value="1"/>
</dbReference>
<protein>
    <recommendedName>
        <fullName evidence="2">site-specific DNA-methyltransferase (adenine-specific)</fullName>
        <ecNumber evidence="2">2.1.1.72</ecNumber>
    </recommendedName>
</protein>
<dbReference type="InterPro" id="IPR003356">
    <property type="entry name" value="DNA_methylase_A-5"/>
</dbReference>
<dbReference type="InterPro" id="IPR022749">
    <property type="entry name" value="D12N6_MeTrfase_N"/>
</dbReference>
<feature type="domain" description="N6 adenine-specific DNA methyltransferase N-terminal" evidence="9">
    <location>
        <begin position="12"/>
        <end position="144"/>
    </location>
</feature>
<keyword evidence="6" id="KW-0680">Restriction system</keyword>
<dbReference type="AlphaFoldDB" id="A0AA97ES58"/>
<sequence length="539" mass="61478">MKLHESMITGELKSKIDKIWNDFWTGGISNPLTVIEQFTYLIFLKQLDSKQIDNEKAANLLGIPLENAFYSKKYEPLRWSSFKEKDPEVMFDLFTKPQRNLDDLTVFDFMKNIGKQGGVFAQYMKGAIFMIQSPKLLDKVVQQIDALNLDNKDAKGDLYEYMLSKIAEAGTNGQFRTPRHIIRMMVEIVQPQQDDVICDPSCGTAGFLVSAGEYIYDKHKDWFNHKTFREHFHNSMFNGVEFDPTMLRIGAMNMQLHGMDNPTLIGKDALSESNSDIENQYSLILANPPFKGSLDYDEVESSLLKVTKTKKTELLFLALMLRMLKTGGRAAVIVPDGVLFGSSNAHKSIRKELVENQQLQAVISMPSGVFKPYAGVSTAILFFTKTNSGGTDKVWFYDMKADGLSLDDKRNLLVSEETFEQCFTNPENIVNEVKGKCDIPQILLDANKIMNTTSLREPALSGVEMKQSHEKDFSDRTQQSFLVPKQEIADNDWDLSINRYKEIVYEAIEYEKPETLINQIKDLDTKRNEVLLNLEKMMN</sequence>
<dbReference type="InterPro" id="IPR051537">
    <property type="entry name" value="DNA_Adenine_Mtase"/>
</dbReference>
<gene>
    <name evidence="10" type="ORF">RNZ46_06520</name>
</gene>
<feature type="domain" description="DNA methylase adenine-specific" evidence="8">
    <location>
        <begin position="151"/>
        <end position="502"/>
    </location>
</feature>
<dbReference type="InterPro" id="IPR029063">
    <property type="entry name" value="SAM-dependent_MTases_sf"/>
</dbReference>
<dbReference type="Gene3D" id="1.20.1260.30">
    <property type="match status" value="1"/>
</dbReference>
<evidence type="ECO:0000256" key="7">
    <source>
        <dbReference type="ARBA" id="ARBA00047942"/>
    </source>
</evidence>